<dbReference type="SUPFAM" id="SSF52540">
    <property type="entry name" value="P-loop containing nucleoside triphosphate hydrolases"/>
    <property type="match status" value="1"/>
</dbReference>
<dbReference type="InterPro" id="IPR027417">
    <property type="entry name" value="P-loop_NTPase"/>
</dbReference>
<keyword evidence="2" id="KW-0378">Hydrolase</keyword>
<evidence type="ECO:0000256" key="2">
    <source>
        <dbReference type="ARBA" id="ARBA00022801"/>
    </source>
</evidence>
<feature type="domain" description="CobW C-terminal" evidence="6">
    <location>
        <begin position="237"/>
        <end position="331"/>
    </location>
</feature>
<dbReference type="Proteomes" id="UP000199017">
    <property type="component" value="Unassembled WGS sequence"/>
</dbReference>
<dbReference type="Pfam" id="PF07683">
    <property type="entry name" value="CobW_C"/>
    <property type="match status" value="1"/>
</dbReference>
<dbReference type="GO" id="GO:0016787">
    <property type="term" value="F:hydrolase activity"/>
    <property type="evidence" value="ECO:0007669"/>
    <property type="project" value="UniProtKB-KW"/>
</dbReference>
<evidence type="ECO:0000256" key="1">
    <source>
        <dbReference type="ARBA" id="ARBA00022741"/>
    </source>
</evidence>
<evidence type="ECO:0000256" key="4">
    <source>
        <dbReference type="ARBA" id="ARBA00034320"/>
    </source>
</evidence>
<dbReference type="InterPro" id="IPR011629">
    <property type="entry name" value="CobW-like_C"/>
</dbReference>
<dbReference type="SMART" id="SM00833">
    <property type="entry name" value="CobW_C"/>
    <property type="match status" value="1"/>
</dbReference>
<sequence length="337" mass="38371">MDNVERIPVTILTGFLGSGKTTLLNHLLTADHGERIAVIVNEFGEVGIDNQLVVGAEEEIFEMNNGCICCTVRGDLIRVLTDLIAAKFGTNGRKGEVDFDRVVIETTGLAEPAPVIQSFFVDEAIAMFYQMDSVITLVDAKHANQQLDQTHEAQEQVAFADIILLNKIDLVNNKEVQALEKRIRLMNPSVKIFRTKNAQIDLEHILSIHAFELDKKLEVDPGFLTEDPNDHEHDDHVTSFVLRANRPLHLEKLEKLVNHWIRDFGTDMYRYKGILNIQGTERKVIFQGIHMLFASTMDRKWKDNEERISEIVIIGKDLDQEQFETQFTECVEETLSN</sequence>
<protein>
    <submittedName>
        <fullName evidence="7">GTPase, G3E family</fullName>
    </submittedName>
</protein>
<keyword evidence="1" id="KW-0547">Nucleotide-binding</keyword>
<proteinExistence type="inferred from homology"/>
<dbReference type="STRING" id="930129.SAMN05216352_101484"/>
<keyword evidence="3" id="KW-0143">Chaperone</keyword>
<dbReference type="AlphaFoldDB" id="A0A1G8CXM9"/>
<comment type="similarity">
    <text evidence="4">Belongs to the SIMIBI class G3E GTPase family. ZNG1 subfamily.</text>
</comment>
<dbReference type="InterPro" id="IPR051316">
    <property type="entry name" value="Zinc-reg_GTPase_activator"/>
</dbReference>
<keyword evidence="8" id="KW-1185">Reference proteome</keyword>
<dbReference type="CDD" id="cd03112">
    <property type="entry name" value="CobW-like"/>
    <property type="match status" value="1"/>
</dbReference>
<evidence type="ECO:0000256" key="5">
    <source>
        <dbReference type="ARBA" id="ARBA00049117"/>
    </source>
</evidence>
<dbReference type="Gene3D" id="3.30.1220.10">
    <property type="entry name" value="CobW-like, C-terminal domain"/>
    <property type="match status" value="1"/>
</dbReference>
<dbReference type="InterPro" id="IPR036627">
    <property type="entry name" value="CobW-likC_sf"/>
</dbReference>
<accession>A0A1G8CXM9</accession>
<dbReference type="Gene3D" id="3.40.50.300">
    <property type="entry name" value="P-loop containing nucleotide triphosphate hydrolases"/>
    <property type="match status" value="1"/>
</dbReference>
<evidence type="ECO:0000256" key="3">
    <source>
        <dbReference type="ARBA" id="ARBA00023186"/>
    </source>
</evidence>
<dbReference type="GO" id="GO:0005737">
    <property type="term" value="C:cytoplasm"/>
    <property type="evidence" value="ECO:0007669"/>
    <property type="project" value="TreeGrafter"/>
</dbReference>
<gene>
    <name evidence="7" type="ORF">SAMN05216352_101484</name>
</gene>
<dbReference type="PANTHER" id="PTHR13748">
    <property type="entry name" value="COBW-RELATED"/>
    <property type="match status" value="1"/>
</dbReference>
<dbReference type="Pfam" id="PF02492">
    <property type="entry name" value="cobW"/>
    <property type="match status" value="1"/>
</dbReference>
<dbReference type="SUPFAM" id="SSF90002">
    <property type="entry name" value="Hypothetical protein YjiA, C-terminal domain"/>
    <property type="match status" value="1"/>
</dbReference>
<comment type="catalytic activity">
    <reaction evidence="5">
        <text>GTP + H2O = GDP + phosphate + H(+)</text>
        <dbReference type="Rhea" id="RHEA:19669"/>
        <dbReference type="ChEBI" id="CHEBI:15377"/>
        <dbReference type="ChEBI" id="CHEBI:15378"/>
        <dbReference type="ChEBI" id="CHEBI:37565"/>
        <dbReference type="ChEBI" id="CHEBI:43474"/>
        <dbReference type="ChEBI" id="CHEBI:58189"/>
    </reaction>
    <physiologicalReaction direction="left-to-right" evidence="5">
        <dbReference type="Rhea" id="RHEA:19670"/>
    </physiologicalReaction>
</comment>
<dbReference type="PANTHER" id="PTHR13748:SF62">
    <property type="entry name" value="COBW DOMAIN-CONTAINING PROTEIN"/>
    <property type="match status" value="1"/>
</dbReference>
<name>A0A1G8CXM9_9BACI</name>
<evidence type="ECO:0000259" key="6">
    <source>
        <dbReference type="SMART" id="SM00833"/>
    </source>
</evidence>
<evidence type="ECO:0000313" key="8">
    <source>
        <dbReference type="Proteomes" id="UP000199017"/>
    </source>
</evidence>
<reference evidence="7 8" key="1">
    <citation type="submission" date="2016-10" db="EMBL/GenBank/DDBJ databases">
        <authorList>
            <person name="de Groot N.N."/>
        </authorList>
    </citation>
    <scope>NUCLEOTIDE SEQUENCE [LARGE SCALE GENOMIC DNA]</scope>
    <source>
        <strain evidence="8">P4B,CCM 7963,CECT 7998,DSM 25260,IBRC-M 10614,KCTC 13821</strain>
    </source>
</reference>
<dbReference type="EMBL" id="FNDU01000001">
    <property type="protein sequence ID" value="SDH50261.1"/>
    <property type="molecule type" value="Genomic_DNA"/>
</dbReference>
<dbReference type="InterPro" id="IPR003495">
    <property type="entry name" value="CobW/HypB/UreG_nucleotide-bd"/>
</dbReference>
<evidence type="ECO:0000313" key="7">
    <source>
        <dbReference type="EMBL" id="SDH50261.1"/>
    </source>
</evidence>
<dbReference type="GO" id="GO:0000166">
    <property type="term" value="F:nucleotide binding"/>
    <property type="evidence" value="ECO:0007669"/>
    <property type="project" value="UniProtKB-KW"/>
</dbReference>
<organism evidence="7 8">
    <name type="scientific">Alteribacillus bidgolensis</name>
    <dbReference type="NCBI Taxonomy" id="930129"/>
    <lineage>
        <taxon>Bacteria</taxon>
        <taxon>Bacillati</taxon>
        <taxon>Bacillota</taxon>
        <taxon>Bacilli</taxon>
        <taxon>Bacillales</taxon>
        <taxon>Bacillaceae</taxon>
        <taxon>Alteribacillus</taxon>
    </lineage>
</organism>